<accession>A0A553P3Y8</accession>
<feature type="compositionally biased region" description="Polar residues" evidence="1">
    <location>
        <begin position="1"/>
        <end position="17"/>
    </location>
</feature>
<organism evidence="2 3">
    <name type="scientific">Tigriopus californicus</name>
    <name type="common">Marine copepod</name>
    <dbReference type="NCBI Taxonomy" id="6832"/>
    <lineage>
        <taxon>Eukaryota</taxon>
        <taxon>Metazoa</taxon>
        <taxon>Ecdysozoa</taxon>
        <taxon>Arthropoda</taxon>
        <taxon>Crustacea</taxon>
        <taxon>Multicrustacea</taxon>
        <taxon>Hexanauplia</taxon>
        <taxon>Copepoda</taxon>
        <taxon>Harpacticoida</taxon>
        <taxon>Harpacticidae</taxon>
        <taxon>Tigriopus</taxon>
    </lineage>
</organism>
<protein>
    <submittedName>
        <fullName evidence="2">Uncharacterized protein</fullName>
    </submittedName>
</protein>
<dbReference type="InterPro" id="IPR004951">
    <property type="entry name" value="DUF268_CAE_spp"/>
</dbReference>
<dbReference type="EMBL" id="VCGU01000008">
    <property type="protein sequence ID" value="TRY72360.1"/>
    <property type="molecule type" value="Genomic_DNA"/>
</dbReference>
<feature type="compositionally biased region" description="Basic and acidic residues" evidence="1">
    <location>
        <begin position="59"/>
        <end position="69"/>
    </location>
</feature>
<proteinExistence type="predicted"/>
<feature type="compositionally biased region" description="Polar residues" evidence="1">
    <location>
        <begin position="24"/>
        <end position="33"/>
    </location>
</feature>
<feature type="compositionally biased region" description="Low complexity" evidence="1">
    <location>
        <begin position="217"/>
        <end position="245"/>
    </location>
</feature>
<dbReference type="AlphaFoldDB" id="A0A553P3Y8"/>
<sequence length="681" mass="74835">MGCGSSTQVGATDNPTPTDELDENGSNSGTNPVDGQVVDVEGESNGNLLDKSPLPPIKAGDKDNPHPTDETTTDGVLRPKTSNPNHRSPRRLPKLTGPIGSLPQVEDMNEDSSEEVDTTERGVGTNSNIDSASIRSLNTLNPEKDTEGKEDDDLDVVATPAISAKGSKTSVRSAQPTPVPPSSKDGSTLSLKAEGEAEEGTAEEKPSRKSSLHSTKKSTLSLRKNSSHSLLKSSTSSRRASSTSKNEQSEHPDESVEAPEVGNSSRRGSSEEKDDDPTPPADDPANSGTEEEGTPPEPEGSENGEEPADDPTDSGTEVEGTPPEQEGSQNGEEPEESAEHDENEAIEKAEEQNEPEDEGIHEDHPSCDGDRCQSEEKPAKTNKERYHDLKDTIESIRKSCGEICDTTKTGVPSKYYNFIEKDVDCDAFFQNDKIDLPSDFLEPPARIPKFLQNDFSYQGRVPLKLDYRDDSQGSTHWLNWTMAMMDWHFKGFKEGRLAGSYGRDNAQNIFRHLSEHMNLTDKHVLIVGSQRPWIETLAISAGARHVTTMDYVKITSEHPQITTVLPQGLIDLYFDGTRFDVMVTFSSVEHSGLGRYGDNLNPWGDLMVMARTWCLMKPGGQALVGVPTGPDQVRFNSAKVYGDLMYSHLFANWKQIYTETDFSEYSEDCYYCYQPLHIVEK</sequence>
<feature type="region of interest" description="Disordered" evidence="1">
    <location>
        <begin position="1"/>
        <end position="386"/>
    </location>
</feature>
<feature type="compositionally biased region" description="Acidic residues" evidence="1">
    <location>
        <begin position="289"/>
        <end position="312"/>
    </location>
</feature>
<feature type="compositionally biased region" description="Acidic residues" evidence="1">
    <location>
        <begin position="107"/>
        <end position="117"/>
    </location>
</feature>
<gene>
    <name evidence="2" type="ORF">TCAL_01003</name>
</gene>
<feature type="compositionally biased region" description="Polar residues" evidence="1">
    <location>
        <begin position="124"/>
        <end position="141"/>
    </location>
</feature>
<name>A0A553P3Y8_TIGCA</name>
<feature type="compositionally biased region" description="Polar residues" evidence="1">
    <location>
        <begin position="166"/>
        <end position="176"/>
    </location>
</feature>
<evidence type="ECO:0000256" key="1">
    <source>
        <dbReference type="SAM" id="MobiDB-lite"/>
    </source>
</evidence>
<evidence type="ECO:0000313" key="2">
    <source>
        <dbReference type="EMBL" id="TRY72360.1"/>
    </source>
</evidence>
<reference evidence="2 3" key="1">
    <citation type="journal article" date="2018" name="Nat. Ecol. Evol.">
        <title>Genomic signatures of mitonuclear coevolution across populations of Tigriopus californicus.</title>
        <authorList>
            <person name="Barreto F.S."/>
            <person name="Watson E.T."/>
            <person name="Lima T.G."/>
            <person name="Willett C.S."/>
            <person name="Edmands S."/>
            <person name="Li W."/>
            <person name="Burton R.S."/>
        </authorList>
    </citation>
    <scope>NUCLEOTIDE SEQUENCE [LARGE SCALE GENOMIC DNA]</scope>
    <source>
        <strain evidence="2 3">San Diego</strain>
    </source>
</reference>
<feature type="compositionally biased region" description="Basic and acidic residues" evidence="1">
    <location>
        <begin position="361"/>
        <end position="386"/>
    </location>
</feature>
<keyword evidence="3" id="KW-1185">Reference proteome</keyword>
<evidence type="ECO:0000313" key="3">
    <source>
        <dbReference type="Proteomes" id="UP000318571"/>
    </source>
</evidence>
<feature type="compositionally biased region" description="Acidic residues" evidence="1">
    <location>
        <begin position="332"/>
        <end position="342"/>
    </location>
</feature>
<comment type="caution">
    <text evidence="2">The sequence shown here is derived from an EMBL/GenBank/DDBJ whole genome shotgun (WGS) entry which is preliminary data.</text>
</comment>
<dbReference type="Proteomes" id="UP000318571">
    <property type="component" value="Chromosome 7"/>
</dbReference>
<dbReference type="Pfam" id="PF03269">
    <property type="entry name" value="DUF268"/>
    <property type="match status" value="1"/>
</dbReference>